<sequence>MQESIREFQPNLKKTYKKALIFWIISVSLGFSIHIMIGIFVGLAKKPEEHLYLILIGILFFLLRTSFLVVFLTFGIIYAVKLGKFGFQNTPYIDNPQIQNDAKVATILLGIGMGKNILNIIPFLGIFTSIISLVLMIVGFYFGNKVNEALDKAVNPRRY</sequence>
<protein>
    <submittedName>
        <fullName evidence="2">Uncharacterized protein</fullName>
    </submittedName>
</protein>
<organism evidence="3">
    <name type="scientific">Mycoplasmopsis gallinacea</name>
    <dbReference type="NCBI Taxonomy" id="29556"/>
    <lineage>
        <taxon>Bacteria</taxon>
        <taxon>Bacillati</taxon>
        <taxon>Mycoplasmatota</taxon>
        <taxon>Mycoplasmoidales</taxon>
        <taxon>Metamycoplasmataceae</taxon>
        <taxon>Mycoplasmopsis</taxon>
    </lineage>
</organism>
<dbReference type="AlphaFoldDB" id="A0A0D5ZK79"/>
<reference evidence="2 3" key="1">
    <citation type="journal article" date="2015" name="Genome Announc.">
        <title>Complete Genome Sequence of Mycoplasma meleagridis, a Possible Emerging Pathogen in Chickens.</title>
        <authorList>
            <person name="Abolnik C."/>
        </authorList>
    </citation>
    <scope>NUCLEOTIDE SEQUENCE [LARGE SCALE GENOMIC DNA]</scope>
    <source>
        <strain evidence="2 3">B2096 8B</strain>
    </source>
</reference>
<feature type="transmembrane region" description="Helical" evidence="1">
    <location>
        <begin position="20"/>
        <end position="44"/>
    </location>
</feature>
<accession>A0A0D5ZK79</accession>
<feature type="transmembrane region" description="Helical" evidence="1">
    <location>
        <begin position="117"/>
        <end position="142"/>
    </location>
</feature>
<dbReference type="Proteomes" id="UP000032722">
    <property type="component" value="Chromosome"/>
</dbReference>
<feature type="transmembrane region" description="Helical" evidence="1">
    <location>
        <begin position="50"/>
        <end position="80"/>
    </location>
</feature>
<evidence type="ECO:0000313" key="2">
    <source>
        <dbReference type="EMBL" id="AKA50201.1"/>
    </source>
</evidence>
<proteinExistence type="predicted"/>
<dbReference type="EMBL" id="CP011021">
    <property type="protein sequence ID" value="AKA50201.1"/>
    <property type="molecule type" value="Genomic_DNA"/>
</dbReference>
<keyword evidence="1" id="KW-0812">Transmembrane</keyword>
<dbReference type="PATRIC" id="fig|29556.3.peg.607"/>
<dbReference type="HOGENOM" id="CLU_1658853_0_0_14"/>
<evidence type="ECO:0000313" key="3">
    <source>
        <dbReference type="Proteomes" id="UP000032722"/>
    </source>
</evidence>
<gene>
    <name evidence="2" type="ORF">VO56_03075</name>
</gene>
<keyword evidence="1" id="KW-1133">Transmembrane helix</keyword>
<evidence type="ECO:0000256" key="1">
    <source>
        <dbReference type="SAM" id="Phobius"/>
    </source>
</evidence>
<keyword evidence="1" id="KW-0472">Membrane</keyword>
<dbReference type="KEGG" id="mgb:VO56_03075"/>
<name>A0A0D5ZK79_9BACT</name>